<organism evidence="1 2">
    <name type="scientific">Bacillus sonorensis L12</name>
    <dbReference type="NCBI Taxonomy" id="1274524"/>
    <lineage>
        <taxon>Bacteria</taxon>
        <taxon>Bacillati</taxon>
        <taxon>Bacillota</taxon>
        <taxon>Bacilli</taxon>
        <taxon>Bacillales</taxon>
        <taxon>Bacillaceae</taxon>
        <taxon>Bacillus</taxon>
    </lineage>
</organism>
<comment type="caution">
    <text evidence="1">The sequence shown here is derived from an EMBL/GenBank/DDBJ whole genome shotgun (WGS) entry which is preliminary data.</text>
</comment>
<dbReference type="Proteomes" id="UP000011907">
    <property type="component" value="Unassembled WGS sequence"/>
</dbReference>
<dbReference type="STRING" id="1274524.BSONL12_20795"/>
<sequence length="66" mass="7543">MFSPLSRETYRKGDPFPYVCERIVFAIKKGGTARPSSFCGEGFFAFFKEVTAMEEGWPVRPIEMIV</sequence>
<evidence type="ECO:0000313" key="2">
    <source>
        <dbReference type="Proteomes" id="UP000011907"/>
    </source>
</evidence>
<reference evidence="1 2" key="1">
    <citation type="journal article" date="2013" name="Genome Announc.">
        <title>Draft Whole-Genome Sequence of Bacillus sonorensis Strain L12, a Source of Nonribosomal Lipopeptides.</title>
        <authorList>
            <person name="Adimpong D.B."/>
            <person name="Sorensen K.I."/>
            <person name="Nielsen D.S."/>
            <person name="Thorsen L."/>
            <person name="Rasmussen T.B."/>
            <person name="Derkx P.M."/>
            <person name="Jespersen L."/>
        </authorList>
    </citation>
    <scope>NUCLEOTIDE SEQUENCE [LARGE SCALE GENOMIC DNA]</scope>
    <source>
        <strain evidence="1 2">L12</strain>
    </source>
</reference>
<evidence type="ECO:0000313" key="1">
    <source>
        <dbReference type="EMBL" id="EME72746.1"/>
    </source>
</evidence>
<protein>
    <submittedName>
        <fullName evidence="1">Uncharacterized protein</fullName>
    </submittedName>
</protein>
<accession>M5NXZ1</accession>
<dbReference type="AlphaFoldDB" id="M5NXZ1"/>
<dbReference type="EMBL" id="AOFM01000014">
    <property type="protein sequence ID" value="EME72746.1"/>
    <property type="molecule type" value="Genomic_DNA"/>
</dbReference>
<name>M5NXZ1_9BACI</name>
<gene>
    <name evidence="1" type="ORF">BSONL12_20795</name>
</gene>
<proteinExistence type="predicted"/>